<evidence type="ECO:0008006" key="3">
    <source>
        <dbReference type="Google" id="ProtNLM"/>
    </source>
</evidence>
<evidence type="ECO:0000313" key="2">
    <source>
        <dbReference type="Proteomes" id="UP000006755"/>
    </source>
</evidence>
<dbReference type="PANTHER" id="PTHR33973">
    <property type="entry name" value="OS07G0153300 PROTEIN"/>
    <property type="match status" value="1"/>
</dbReference>
<keyword evidence="2" id="KW-1185">Reference proteome</keyword>
<gene>
    <name evidence="1" type="ORF">B3C1_03950</name>
</gene>
<name>K2JQD1_9GAMM</name>
<reference evidence="1 2" key="1">
    <citation type="journal article" date="2012" name="J. Bacteriol.">
        <title>Genome Sequence of Gallaecimonas xiamenensis Type Strain 3-C-1.</title>
        <authorList>
            <person name="Lai Q."/>
            <person name="Wang L."/>
            <person name="Wang W."/>
            <person name="Shao Z."/>
        </authorList>
    </citation>
    <scope>NUCLEOTIDE SEQUENCE [LARGE SCALE GENOMIC DNA]</scope>
    <source>
        <strain evidence="1 2">3-C-1</strain>
    </source>
</reference>
<dbReference type="OrthoDB" id="9778801at2"/>
<accession>K2JQD1</accession>
<dbReference type="Pfam" id="PF07103">
    <property type="entry name" value="DUF1365"/>
    <property type="match status" value="1"/>
</dbReference>
<dbReference type="AlphaFoldDB" id="K2JQD1"/>
<evidence type="ECO:0000313" key="1">
    <source>
        <dbReference type="EMBL" id="EKE76717.1"/>
    </source>
</evidence>
<proteinExistence type="predicted"/>
<dbReference type="EMBL" id="AMRI01000004">
    <property type="protein sequence ID" value="EKE76717.1"/>
    <property type="molecule type" value="Genomic_DNA"/>
</dbReference>
<dbReference type="Proteomes" id="UP000006755">
    <property type="component" value="Unassembled WGS sequence"/>
</dbReference>
<dbReference type="PANTHER" id="PTHR33973:SF4">
    <property type="entry name" value="OS07G0153300 PROTEIN"/>
    <property type="match status" value="1"/>
</dbReference>
<dbReference type="eggNOG" id="COG3496">
    <property type="taxonomic scope" value="Bacteria"/>
</dbReference>
<dbReference type="STRING" id="745411.B3C1_03950"/>
<organism evidence="1 2">
    <name type="scientific">Gallaecimonas xiamenensis 3-C-1</name>
    <dbReference type="NCBI Taxonomy" id="745411"/>
    <lineage>
        <taxon>Bacteria</taxon>
        <taxon>Pseudomonadati</taxon>
        <taxon>Pseudomonadota</taxon>
        <taxon>Gammaproteobacteria</taxon>
        <taxon>Enterobacterales</taxon>
        <taxon>Gallaecimonadaceae</taxon>
        <taxon>Gallaecimonas</taxon>
    </lineage>
</organism>
<protein>
    <recommendedName>
        <fullName evidence="3">Plasmid partition ParA protein</fullName>
    </recommendedName>
</protein>
<dbReference type="InterPro" id="IPR010775">
    <property type="entry name" value="DUF1365"/>
</dbReference>
<comment type="caution">
    <text evidence="1">The sequence shown here is derived from an EMBL/GenBank/DDBJ whole genome shotgun (WGS) entry which is preliminary data.</text>
</comment>
<sequence length="242" mass="27993">MSSALYVGQVRHRRHLPKGHSFSYPFFMWWLDLGQLPAPVGRWFASDRWALARFHRPDYLGDPAMPLDDALRARWQELTGSAPSGKVYGLVNLRTLGLYFSPVNFYYGFDQDGTWSHFMAEVSNTPWNQRHCYGFLVKDGQVPDQAKAFHVSPFNPMDQQYHWRLKVPDEALLVHLENHDQRGRVFDATLAMHREPLTLASVRRQLLRRPVMTATVVAGIYWQALKLALKGVKFYGYPKETA</sequence>
<dbReference type="RefSeq" id="WP_008483064.1">
    <property type="nucleotide sequence ID" value="NZ_AMRI01000004.1"/>
</dbReference>